<evidence type="ECO:0000256" key="1">
    <source>
        <dbReference type="SAM" id="Phobius"/>
    </source>
</evidence>
<feature type="transmembrane region" description="Helical" evidence="1">
    <location>
        <begin position="156"/>
        <end position="174"/>
    </location>
</feature>
<proteinExistence type="predicted"/>
<gene>
    <name evidence="2" type="ORF">PSON_ATCC_30995.1.T0800097</name>
</gene>
<organism evidence="2 3">
    <name type="scientific">Paramecium sonneborni</name>
    <dbReference type="NCBI Taxonomy" id="65129"/>
    <lineage>
        <taxon>Eukaryota</taxon>
        <taxon>Sar</taxon>
        <taxon>Alveolata</taxon>
        <taxon>Ciliophora</taxon>
        <taxon>Intramacronucleata</taxon>
        <taxon>Oligohymenophorea</taxon>
        <taxon>Peniculida</taxon>
        <taxon>Parameciidae</taxon>
        <taxon>Paramecium</taxon>
    </lineage>
</organism>
<keyword evidence="1" id="KW-0472">Membrane</keyword>
<feature type="transmembrane region" description="Helical" evidence="1">
    <location>
        <begin position="1301"/>
        <end position="1321"/>
    </location>
</feature>
<feature type="transmembrane region" description="Helical" evidence="1">
    <location>
        <begin position="120"/>
        <end position="144"/>
    </location>
</feature>
<feature type="transmembrane region" description="Helical" evidence="1">
    <location>
        <begin position="208"/>
        <end position="229"/>
    </location>
</feature>
<evidence type="ECO:0000313" key="3">
    <source>
        <dbReference type="Proteomes" id="UP000692954"/>
    </source>
</evidence>
<keyword evidence="3" id="KW-1185">Reference proteome</keyword>
<accession>A0A8S1PLB0</accession>
<dbReference type="PANTHER" id="PTHR31600:SF2">
    <property type="entry name" value="GAMETE ENRICHED GENE 10 PROTEIN-RELATED"/>
    <property type="match status" value="1"/>
</dbReference>
<comment type="caution">
    <text evidence="2">The sequence shown here is derived from an EMBL/GenBank/DDBJ whole genome shotgun (WGS) entry which is preliminary data.</text>
</comment>
<name>A0A8S1PLB0_9CILI</name>
<feature type="transmembrane region" description="Helical" evidence="1">
    <location>
        <begin position="97"/>
        <end position="114"/>
    </location>
</feature>
<dbReference type="EMBL" id="CAJJDN010000080">
    <property type="protein sequence ID" value="CAD8103443.1"/>
    <property type="molecule type" value="Genomic_DNA"/>
</dbReference>
<dbReference type="Proteomes" id="UP000692954">
    <property type="component" value="Unassembled WGS sequence"/>
</dbReference>
<evidence type="ECO:0000313" key="2">
    <source>
        <dbReference type="EMBL" id="CAD8103443.1"/>
    </source>
</evidence>
<feature type="transmembrane region" description="Helical" evidence="1">
    <location>
        <begin position="792"/>
        <end position="812"/>
    </location>
</feature>
<dbReference type="PANTHER" id="PTHR31600">
    <property type="entry name" value="TINY MACROCYSTS PROTEIN B-RELATED"/>
    <property type="match status" value="1"/>
</dbReference>
<protein>
    <recommendedName>
        <fullName evidence="4">Transmembrane protein</fullName>
    </recommendedName>
</protein>
<dbReference type="InterPro" id="IPR052994">
    <property type="entry name" value="Tiny_macrocysts_regulators"/>
</dbReference>
<feature type="transmembrane region" description="Helical" evidence="1">
    <location>
        <begin position="992"/>
        <end position="1014"/>
    </location>
</feature>
<keyword evidence="1" id="KW-0812">Transmembrane</keyword>
<feature type="transmembrane region" description="Helical" evidence="1">
    <location>
        <begin position="53"/>
        <end position="85"/>
    </location>
</feature>
<sequence>MIIFNKLVSKILNKYIEYDDQAYKLPEGFTNTFLILSSFLNLSYIYYKNHSSWLYILALVARPSIIIQIPYFYIIGILFMLLHLFYLVKSNLIGRSIISLINSLMNVGLLNFVIEQFDNIQGYIIGAIIISFQVFDILCVQGTLNIETKNFQRTEITFFYVIKSILNILLMLFYKLQYEIRILQIIAMINSVASSLDLILIKNQRNSIIRLVMISVQLITLYAGIIQFIQYENSFTIIIIPFLFKILTTIKLSDYVFCEDQIINASILLQQRKFYECFLILNKLKDEQFIRQVKRNILLKKCVDQINFDFQLTTQAERLFGVAQKLIKNDVKNIKISNNIKKILQRKIKLLQNWKNNEFQQLYVYIKSLLKLKKEIDNYYLEEPNGMVQALICFFYAEILNDLLEANDMIIHAKKSSELCYNEYVTNRHMFYIITKYDNQQLQISKISSNTPSYVCNKSLPELIPNGIKEWHDKIVNDFIRTGKSKFIRQQNENYINHGQFIDSIDFAIDISYSDELNFICLLTPIPQQNMTIIVNEKYIITNITNKISQANKYQDIFVKGMQITQIFPEILDIKSSCQLENILINQYKQKSLIEDLQEEISYYCSLNIVLKTFENKMIYMIIQLENLSIIYQNNLTSTKKETKTHQSKSSKELSIAEEGDLISPANNLIDEEVKGTQNVQNKLINHETIQNVFPIDTLQFQITTPKCEPENLLIVKDQKESKRQSIQSLPILENDQKNKKGIEQKKDQIFDREDQSQVSSIRMLRNSKFYRKYDLYNKFNKHLPLRRFHQLIILLFILSVILQGCFILIHLTSLNLVAFAVDINLLEIKNLFFQPLDMFLVTRWNLWTYNFQKTNGIISQAEYNSVSKFATSNLVLGFDSLNSNLKSVLNRQELQSLLQTKYIESYAYLDTYKSEQYNMTLRTAISVLLNFQYILKMNYIYEKTVKADSPQIFYSFMNYPILRDIMTQLNQDILTQTLNRGENFEGELKTLFILEQVLLILIILLNCNVKFFINKRLMLFLQLSQYTDNDAIQTEIQKCKQLLDQLLADNSYKFNYALEMDEKEDQFLKEKLDKGQRISKYQKKKKIPIYRFLFLSIILYGIVTLNSVINFIEFQGYLKDYPYTSQYKKQLGDLGGDIPLMFAQREVLYGRKNYMYLDAAYFNKMWFYVNESLANTIKYTSQDFDFSKMLVTDSFAQFYEDVQDGNLCTFLPEYLIEKSKDLCPNIMNQNMRHGLKAMLIYIQNLIEVDMAINNFTYRAVPTQNELEGAFMISEVINVINSYFYNDLIQLTTDLVDQQKIFNIMYLLLLIFIMIIMLTYFRNSIYENSQIIIHFVYLVPSQTLFADDTFERTMRTLLNL</sequence>
<dbReference type="OrthoDB" id="299083at2759"/>
<reference evidence="2" key="1">
    <citation type="submission" date="2021-01" db="EMBL/GenBank/DDBJ databases">
        <authorList>
            <consortium name="Genoscope - CEA"/>
            <person name="William W."/>
        </authorList>
    </citation>
    <scope>NUCLEOTIDE SEQUENCE</scope>
</reference>
<feature type="transmembrane region" description="Helical" evidence="1">
    <location>
        <begin position="180"/>
        <end position="201"/>
    </location>
</feature>
<keyword evidence="1" id="KW-1133">Transmembrane helix</keyword>
<feature type="transmembrane region" description="Helical" evidence="1">
    <location>
        <begin position="235"/>
        <end position="257"/>
    </location>
</feature>
<feature type="transmembrane region" description="Helical" evidence="1">
    <location>
        <begin position="28"/>
        <end position="47"/>
    </location>
</feature>
<evidence type="ECO:0008006" key="4">
    <source>
        <dbReference type="Google" id="ProtNLM"/>
    </source>
</evidence>
<feature type="transmembrane region" description="Helical" evidence="1">
    <location>
        <begin position="1090"/>
        <end position="1110"/>
    </location>
</feature>